<protein>
    <submittedName>
        <fullName evidence="1">Uncharacterized protein</fullName>
    </submittedName>
</protein>
<organism evidence="1 2">
    <name type="scientific">Portunus trituberculatus</name>
    <name type="common">Swimming crab</name>
    <name type="synonym">Neptunus trituberculatus</name>
    <dbReference type="NCBI Taxonomy" id="210409"/>
    <lineage>
        <taxon>Eukaryota</taxon>
        <taxon>Metazoa</taxon>
        <taxon>Ecdysozoa</taxon>
        <taxon>Arthropoda</taxon>
        <taxon>Crustacea</taxon>
        <taxon>Multicrustacea</taxon>
        <taxon>Malacostraca</taxon>
        <taxon>Eumalacostraca</taxon>
        <taxon>Eucarida</taxon>
        <taxon>Decapoda</taxon>
        <taxon>Pleocyemata</taxon>
        <taxon>Brachyura</taxon>
        <taxon>Eubrachyura</taxon>
        <taxon>Portunoidea</taxon>
        <taxon>Portunidae</taxon>
        <taxon>Portuninae</taxon>
        <taxon>Portunus</taxon>
    </lineage>
</organism>
<keyword evidence="2" id="KW-1185">Reference proteome</keyword>
<gene>
    <name evidence="1" type="ORF">E2C01_004996</name>
</gene>
<reference evidence="1 2" key="1">
    <citation type="submission" date="2019-05" db="EMBL/GenBank/DDBJ databases">
        <title>Another draft genome of Portunus trituberculatus and its Hox gene families provides insights of decapod evolution.</title>
        <authorList>
            <person name="Jeong J.-H."/>
            <person name="Song I."/>
            <person name="Kim S."/>
            <person name="Choi T."/>
            <person name="Kim D."/>
            <person name="Ryu S."/>
            <person name="Kim W."/>
        </authorList>
    </citation>
    <scope>NUCLEOTIDE SEQUENCE [LARGE SCALE GENOMIC DNA]</scope>
    <source>
        <tissue evidence="1">Muscle</tissue>
    </source>
</reference>
<dbReference type="Proteomes" id="UP000324222">
    <property type="component" value="Unassembled WGS sequence"/>
</dbReference>
<evidence type="ECO:0000313" key="1">
    <source>
        <dbReference type="EMBL" id="MPC12310.1"/>
    </source>
</evidence>
<comment type="caution">
    <text evidence="1">The sequence shown here is derived from an EMBL/GenBank/DDBJ whole genome shotgun (WGS) entry which is preliminary data.</text>
</comment>
<evidence type="ECO:0000313" key="2">
    <source>
        <dbReference type="Proteomes" id="UP000324222"/>
    </source>
</evidence>
<dbReference type="AlphaFoldDB" id="A0A5B7CS72"/>
<accession>A0A5B7CS72</accession>
<name>A0A5B7CS72_PORTR</name>
<proteinExistence type="predicted"/>
<sequence length="138" mass="15616">MPNTSFSYRIQPPKKRPCTPCPPCLQPRLSQPQPYTTSPLACLLLLCPIPAPSGRVDHRQAPAWMSSLLPSPHSQVERLSHLWGSWVDCFRQLLPPRSQCLPGRAAPLPRRSCGWWNSAPSWSHKETQTHIRSICLFT</sequence>
<dbReference type="EMBL" id="VSRR010000209">
    <property type="protein sequence ID" value="MPC12310.1"/>
    <property type="molecule type" value="Genomic_DNA"/>
</dbReference>